<keyword evidence="3" id="KW-0520">NAD</keyword>
<evidence type="ECO:0000256" key="7">
    <source>
        <dbReference type="RuleBase" id="RU003345"/>
    </source>
</evidence>
<dbReference type="OMA" id="AVHLTNQ"/>
<dbReference type="InterPro" id="IPR016162">
    <property type="entry name" value="Ald_DH_N"/>
</dbReference>
<dbReference type="Proteomes" id="UP000276776">
    <property type="component" value="Unassembled WGS sequence"/>
</dbReference>
<dbReference type="PANTHER" id="PTHR43570">
    <property type="entry name" value="ALDEHYDE DEHYDROGENASE"/>
    <property type="match status" value="1"/>
</dbReference>
<feature type="domain" description="Aldehyde dehydrogenase" evidence="9">
    <location>
        <begin position="17"/>
        <end position="449"/>
    </location>
</feature>
<dbReference type="OrthoDB" id="440325at2759"/>
<keyword evidence="2 4" id="KW-0560">Oxidoreductase</keyword>
<name>A0A0N5D3M4_THECL</name>
<keyword evidence="11" id="KW-1185">Reference proteome</keyword>
<dbReference type="FunFam" id="3.40.309.10:FF:000003">
    <property type="entry name" value="Aldehyde dehydrogenase"/>
    <property type="match status" value="1"/>
</dbReference>
<sequence>MSRTSQPTTYHELVEEQRAYYASGITATLEHRMQQLSTLKKLLLDKSDILTDAVYKDLKRLPKMTFLMELSTAIMEINYMTENLKKWSSVEYVQKTLLSCFDSTCIVKEPLGVVLIIAPWNYPLCLVLLPLIAAVAAGNTVIIKPSEYAPHTAAVCQDLFSQNFDSRFLAVVNGGIPQTTELLKERFDHIFYTGGPSVAKIIMTAAAQYLTPVTLELGGKSPAIVEMDADLEISARRIAWGKWTNCGQTCIAPDYIIVKEALKPQLVNELILRLKEFYGSCVERSADYSRIINEMHFDRLSTLLERSRGQILYMAGELNRSELFFPPVIIAVSPDDVLMEYELSFFSCYSLLEIVFIFGPILPIVTISSFKESLKFICSKEKPLAAYLFTRSERKVKQLCSETSSGSVVINDVAFQFVIDTLPFGGIGQSGMGNYRGKFGFDTFTHHKALLKRGYFSEFLNIVRYPPLTEKKFKQLRVLLERRFALPNSLPHWLVNISFLFAGFIIAVLLQVCKF</sequence>
<dbReference type="GO" id="GO:0004029">
    <property type="term" value="F:aldehyde dehydrogenase (NAD+) activity"/>
    <property type="evidence" value="ECO:0007669"/>
    <property type="project" value="TreeGrafter"/>
</dbReference>
<organism evidence="12">
    <name type="scientific">Thelazia callipaeda</name>
    <name type="common">Oriental eyeworm</name>
    <name type="synonym">Parasitic nematode</name>
    <dbReference type="NCBI Taxonomy" id="103827"/>
    <lineage>
        <taxon>Eukaryota</taxon>
        <taxon>Metazoa</taxon>
        <taxon>Ecdysozoa</taxon>
        <taxon>Nematoda</taxon>
        <taxon>Chromadorea</taxon>
        <taxon>Rhabditida</taxon>
        <taxon>Spirurina</taxon>
        <taxon>Spiruromorpha</taxon>
        <taxon>Thelazioidea</taxon>
        <taxon>Thelaziidae</taxon>
        <taxon>Thelazia</taxon>
    </lineage>
</organism>
<dbReference type="PROSITE" id="PS00687">
    <property type="entry name" value="ALDEHYDE_DEHYDR_GLU"/>
    <property type="match status" value="1"/>
</dbReference>
<dbReference type="FunFam" id="3.40.605.10:FF:000004">
    <property type="entry name" value="Aldehyde dehydrogenase"/>
    <property type="match status" value="1"/>
</dbReference>
<evidence type="ECO:0000256" key="6">
    <source>
        <dbReference type="PROSITE-ProRule" id="PRU10007"/>
    </source>
</evidence>
<feature type="active site" evidence="5 6">
    <location>
        <position position="216"/>
    </location>
</feature>
<reference evidence="12" key="1">
    <citation type="submission" date="2017-02" db="UniProtKB">
        <authorList>
            <consortium name="WormBaseParasite"/>
        </authorList>
    </citation>
    <scope>IDENTIFICATION</scope>
</reference>
<evidence type="ECO:0000256" key="1">
    <source>
        <dbReference type="ARBA" id="ARBA00009986"/>
    </source>
</evidence>
<accession>A0A0N5D3M4</accession>
<dbReference type="InterPro" id="IPR016163">
    <property type="entry name" value="Ald_DH_C"/>
</dbReference>
<evidence type="ECO:0000259" key="9">
    <source>
        <dbReference type="Pfam" id="PF00171"/>
    </source>
</evidence>
<protein>
    <recommendedName>
        <fullName evidence="4">Aldehyde dehydrogenase</fullName>
    </recommendedName>
</protein>
<dbReference type="InterPro" id="IPR029510">
    <property type="entry name" value="Ald_DH_CS_GLU"/>
</dbReference>
<feature type="transmembrane region" description="Helical" evidence="8">
    <location>
        <begin position="493"/>
        <end position="512"/>
    </location>
</feature>
<evidence type="ECO:0000313" key="12">
    <source>
        <dbReference type="WBParaSite" id="TCLT_0000753801-mRNA-1"/>
    </source>
</evidence>
<dbReference type="GO" id="GO:0006081">
    <property type="term" value="P:aldehyde metabolic process"/>
    <property type="evidence" value="ECO:0007669"/>
    <property type="project" value="InterPro"/>
</dbReference>
<dbReference type="SUPFAM" id="SSF53720">
    <property type="entry name" value="ALDH-like"/>
    <property type="match status" value="1"/>
</dbReference>
<dbReference type="WBParaSite" id="TCLT_0000753801-mRNA-1">
    <property type="protein sequence ID" value="TCLT_0000753801-mRNA-1"/>
    <property type="gene ID" value="TCLT_0000753801"/>
</dbReference>
<dbReference type="InterPro" id="IPR015590">
    <property type="entry name" value="Aldehyde_DH_dom"/>
</dbReference>
<evidence type="ECO:0000313" key="11">
    <source>
        <dbReference type="Proteomes" id="UP000276776"/>
    </source>
</evidence>
<dbReference type="CDD" id="cd07087">
    <property type="entry name" value="ALDH_F3-13-14_CALDH-like"/>
    <property type="match status" value="1"/>
</dbReference>
<evidence type="ECO:0000256" key="2">
    <source>
        <dbReference type="ARBA" id="ARBA00023002"/>
    </source>
</evidence>
<dbReference type="Gene3D" id="3.40.605.10">
    <property type="entry name" value="Aldehyde Dehydrogenase, Chain A, domain 1"/>
    <property type="match status" value="1"/>
</dbReference>
<dbReference type="PIRSF" id="PIRSF036492">
    <property type="entry name" value="ALDH"/>
    <property type="match status" value="1"/>
</dbReference>
<dbReference type="Pfam" id="PF00171">
    <property type="entry name" value="Aldedh"/>
    <property type="match status" value="1"/>
</dbReference>
<evidence type="ECO:0000256" key="3">
    <source>
        <dbReference type="ARBA" id="ARBA00023027"/>
    </source>
</evidence>
<dbReference type="EMBL" id="UYYF01004518">
    <property type="protein sequence ID" value="VDN04993.1"/>
    <property type="molecule type" value="Genomic_DNA"/>
</dbReference>
<gene>
    <name evidence="10" type="ORF">TCLT_LOCUS7527</name>
</gene>
<dbReference type="InterPro" id="IPR012394">
    <property type="entry name" value="Aldehyde_DH_NAD(P)"/>
</dbReference>
<proteinExistence type="inferred from homology"/>
<dbReference type="Gene3D" id="3.40.309.10">
    <property type="entry name" value="Aldehyde Dehydrogenase, Chain A, domain 2"/>
    <property type="match status" value="1"/>
</dbReference>
<dbReference type="PANTHER" id="PTHR43570:SF16">
    <property type="entry name" value="ALDEHYDE DEHYDROGENASE TYPE III, ISOFORM Q"/>
    <property type="match status" value="1"/>
</dbReference>
<dbReference type="STRING" id="103827.A0A0N5D3M4"/>
<reference evidence="10 11" key="2">
    <citation type="submission" date="2018-11" db="EMBL/GenBank/DDBJ databases">
        <authorList>
            <consortium name="Pathogen Informatics"/>
        </authorList>
    </citation>
    <scope>NUCLEOTIDE SEQUENCE [LARGE SCALE GENOMIC DNA]</scope>
</reference>
<keyword evidence="8" id="KW-1133">Transmembrane helix</keyword>
<dbReference type="GO" id="GO:0005737">
    <property type="term" value="C:cytoplasm"/>
    <property type="evidence" value="ECO:0007669"/>
    <property type="project" value="TreeGrafter"/>
</dbReference>
<evidence type="ECO:0000256" key="5">
    <source>
        <dbReference type="PIRSR" id="PIRSR036492-1"/>
    </source>
</evidence>
<comment type="similarity">
    <text evidence="1 4 7">Belongs to the aldehyde dehydrogenase family.</text>
</comment>
<keyword evidence="8" id="KW-0472">Membrane</keyword>
<feature type="active site" evidence="5">
    <location>
        <position position="250"/>
    </location>
</feature>
<keyword evidence="8" id="KW-0812">Transmembrane</keyword>
<evidence type="ECO:0000313" key="10">
    <source>
        <dbReference type="EMBL" id="VDN04993.1"/>
    </source>
</evidence>
<dbReference type="InterPro" id="IPR016161">
    <property type="entry name" value="Ald_DH/histidinol_DH"/>
</dbReference>
<dbReference type="AlphaFoldDB" id="A0A0N5D3M4"/>
<evidence type="ECO:0000256" key="8">
    <source>
        <dbReference type="SAM" id="Phobius"/>
    </source>
</evidence>
<evidence type="ECO:0000256" key="4">
    <source>
        <dbReference type="PIRNR" id="PIRNR036492"/>
    </source>
</evidence>